<dbReference type="RefSeq" id="XP_040637321.1">
    <property type="nucleotide sequence ID" value="XM_040784603.1"/>
</dbReference>
<dbReference type="HOGENOM" id="CLU_008455_1_1_1"/>
<feature type="transmembrane region" description="Helical" evidence="7">
    <location>
        <begin position="473"/>
        <end position="496"/>
    </location>
</feature>
<dbReference type="GO" id="GO:0022857">
    <property type="term" value="F:transmembrane transporter activity"/>
    <property type="evidence" value="ECO:0007669"/>
    <property type="project" value="InterPro"/>
</dbReference>
<keyword evidence="10" id="KW-1185">Reference proteome</keyword>
<dbReference type="PANTHER" id="PTHR23502:SF68">
    <property type="entry name" value="MULTIDRUG TRANSPORTER, PUTATIVE (AFU_ORTHOLOGUE AFUA_3G01120)-RELATED"/>
    <property type="match status" value="1"/>
</dbReference>
<dbReference type="EMBL" id="KK088430">
    <property type="protein sequence ID" value="EYE93633.1"/>
    <property type="molecule type" value="Genomic_DNA"/>
</dbReference>
<feature type="transmembrane region" description="Helical" evidence="7">
    <location>
        <begin position="336"/>
        <end position="362"/>
    </location>
</feature>
<evidence type="ECO:0000256" key="1">
    <source>
        <dbReference type="ARBA" id="ARBA00004141"/>
    </source>
</evidence>
<feature type="transmembrane region" description="Helical" evidence="7">
    <location>
        <begin position="230"/>
        <end position="250"/>
    </location>
</feature>
<evidence type="ECO:0000256" key="6">
    <source>
        <dbReference type="SAM" id="MobiDB-lite"/>
    </source>
</evidence>
<keyword evidence="3 7" id="KW-0812">Transmembrane</keyword>
<evidence type="ECO:0000256" key="7">
    <source>
        <dbReference type="SAM" id="Phobius"/>
    </source>
</evidence>
<keyword evidence="4 7" id="KW-1133">Transmembrane helix</keyword>
<dbReference type="CDD" id="cd17323">
    <property type="entry name" value="MFS_Tpo1_MDR_like"/>
    <property type="match status" value="1"/>
</dbReference>
<reference evidence="10" key="1">
    <citation type="journal article" date="2014" name="Nat. Commun.">
        <title>Genomic adaptations of the halophilic Dead Sea filamentous fungus Eurotium rubrum.</title>
        <authorList>
            <person name="Kis-Papo T."/>
            <person name="Weig A.R."/>
            <person name="Riley R."/>
            <person name="Persoh D."/>
            <person name="Salamov A."/>
            <person name="Sun H."/>
            <person name="Lipzen A."/>
            <person name="Wasser S.P."/>
            <person name="Rambold G."/>
            <person name="Grigoriev I.V."/>
            <person name="Nevo E."/>
        </authorList>
    </citation>
    <scope>NUCLEOTIDE SEQUENCE [LARGE SCALE GENOMIC DNA]</scope>
    <source>
        <strain evidence="10">CBS 135680</strain>
    </source>
</reference>
<evidence type="ECO:0000256" key="4">
    <source>
        <dbReference type="ARBA" id="ARBA00022989"/>
    </source>
</evidence>
<proteinExistence type="inferred from homology"/>
<organism evidence="9 10">
    <name type="scientific">Aspergillus ruber (strain CBS 135680)</name>
    <dbReference type="NCBI Taxonomy" id="1388766"/>
    <lineage>
        <taxon>Eukaryota</taxon>
        <taxon>Fungi</taxon>
        <taxon>Dikarya</taxon>
        <taxon>Ascomycota</taxon>
        <taxon>Pezizomycotina</taxon>
        <taxon>Eurotiomycetes</taxon>
        <taxon>Eurotiomycetidae</taxon>
        <taxon>Eurotiales</taxon>
        <taxon>Aspergillaceae</taxon>
        <taxon>Aspergillus</taxon>
        <taxon>Aspergillus subgen. Aspergillus</taxon>
    </lineage>
</organism>
<feature type="compositionally biased region" description="Polar residues" evidence="6">
    <location>
        <begin position="1"/>
        <end position="12"/>
    </location>
</feature>
<comment type="similarity">
    <text evidence="2">Belongs to the major facilitator superfamily.</text>
</comment>
<feature type="region of interest" description="Disordered" evidence="6">
    <location>
        <begin position="1"/>
        <end position="45"/>
    </location>
</feature>
<feature type="transmembrane region" description="Helical" evidence="7">
    <location>
        <begin position="74"/>
        <end position="98"/>
    </location>
</feature>
<dbReference type="Proteomes" id="UP000019804">
    <property type="component" value="Unassembled WGS sequence"/>
</dbReference>
<dbReference type="InterPro" id="IPR036259">
    <property type="entry name" value="MFS_trans_sf"/>
</dbReference>
<dbReference type="Gene3D" id="1.20.1250.20">
    <property type="entry name" value="MFS general substrate transporter like domains"/>
    <property type="match status" value="1"/>
</dbReference>
<name>A0A017S9C4_ASPRC</name>
<dbReference type="STRING" id="1388766.A0A017S9C4"/>
<dbReference type="OrthoDB" id="5296287at2759"/>
<evidence type="ECO:0000313" key="9">
    <source>
        <dbReference type="EMBL" id="EYE93633.1"/>
    </source>
</evidence>
<sequence>MSAGAQQQNLFQPLQKPLHDQNHDPIPPGSSGSGSTVAASEASNDSTSSLVVVDWDGPDDPEKPLNWSRAKKRAIISSVCLMRFTTPLASSMMAPALLQIGDEFSGTSEMLITFSVSIYIIGFGIGPLILAPLSEIYGRNLIYNAGNVLFTLFTALCGVSPNATALLIFRLLAGVFGGAPLTNGGGTISDLVPVSERGLIMSIFSLSMLIAPVVGPIAGGFLSQAANWRWIFWLLTILSGFTTIVCFTFLRETYGPVLLEKKAARMRKETGNPNIQSANKSPLPLSQLFRQVISRPIEFLYKSPVSIVMALYMGLVYGIIYLLFTSFTQVFENTYGFSQGIAGLCYVGLGLGCATQLFSGHYSDKIYVRLSQRNGIERPEYRLLLLIPAALSLPVGLVIYGWTAYYKIHWIVPIIGTFFIGVGFSGSMTSVQTYLVDAFSAYSASALAANNVVRSIAGGVVPLAGPSMYDKLGLGWGNTLLGLMALVFGLTPMYFYRYGGSKQEKNEKEIPV</sequence>
<comment type="subcellular location">
    <subcellularLocation>
        <location evidence="1">Membrane</location>
        <topology evidence="1">Multi-pass membrane protein</topology>
    </subcellularLocation>
</comment>
<evidence type="ECO:0000256" key="3">
    <source>
        <dbReference type="ARBA" id="ARBA00022692"/>
    </source>
</evidence>
<evidence type="ECO:0000313" key="10">
    <source>
        <dbReference type="Proteomes" id="UP000019804"/>
    </source>
</evidence>
<dbReference type="SUPFAM" id="SSF103473">
    <property type="entry name" value="MFS general substrate transporter"/>
    <property type="match status" value="1"/>
</dbReference>
<feature type="transmembrane region" description="Helical" evidence="7">
    <location>
        <begin position="142"/>
        <end position="161"/>
    </location>
</feature>
<evidence type="ECO:0000256" key="5">
    <source>
        <dbReference type="ARBA" id="ARBA00023136"/>
    </source>
</evidence>
<feature type="compositionally biased region" description="Low complexity" evidence="6">
    <location>
        <begin position="29"/>
        <end position="43"/>
    </location>
</feature>
<dbReference type="GeneID" id="63699727"/>
<protein>
    <submittedName>
        <fullName evidence="9">MFS general substrate transporter</fullName>
    </submittedName>
</protein>
<dbReference type="GO" id="GO:0016020">
    <property type="term" value="C:membrane"/>
    <property type="evidence" value="ECO:0007669"/>
    <property type="project" value="UniProtKB-SubCell"/>
</dbReference>
<keyword evidence="5 7" id="KW-0472">Membrane</keyword>
<dbReference type="AlphaFoldDB" id="A0A017S9C4"/>
<dbReference type="PROSITE" id="PS50850">
    <property type="entry name" value="MFS"/>
    <property type="match status" value="1"/>
</dbReference>
<accession>A0A017S9C4</accession>
<feature type="transmembrane region" description="Helical" evidence="7">
    <location>
        <begin position="383"/>
        <end position="402"/>
    </location>
</feature>
<dbReference type="Pfam" id="PF07690">
    <property type="entry name" value="MFS_1"/>
    <property type="match status" value="1"/>
</dbReference>
<gene>
    <name evidence="9" type="ORF">EURHEDRAFT_459696</name>
</gene>
<dbReference type="FunFam" id="1.20.1250.20:FF:000011">
    <property type="entry name" value="MFS multidrug transporter, putative"/>
    <property type="match status" value="1"/>
</dbReference>
<feature type="transmembrane region" description="Helical" evidence="7">
    <location>
        <begin position="198"/>
        <end position="218"/>
    </location>
</feature>
<feature type="domain" description="Major facilitator superfamily (MFS) profile" evidence="8">
    <location>
        <begin position="75"/>
        <end position="503"/>
    </location>
</feature>
<dbReference type="InterPro" id="IPR020846">
    <property type="entry name" value="MFS_dom"/>
</dbReference>
<evidence type="ECO:0000259" key="8">
    <source>
        <dbReference type="PROSITE" id="PS50850"/>
    </source>
</evidence>
<dbReference type="PANTHER" id="PTHR23502">
    <property type="entry name" value="MAJOR FACILITATOR SUPERFAMILY"/>
    <property type="match status" value="1"/>
</dbReference>
<dbReference type="InterPro" id="IPR011701">
    <property type="entry name" value="MFS"/>
</dbReference>
<feature type="transmembrane region" description="Helical" evidence="7">
    <location>
        <begin position="110"/>
        <end position="130"/>
    </location>
</feature>
<feature type="transmembrane region" description="Helical" evidence="7">
    <location>
        <begin position="299"/>
        <end position="324"/>
    </location>
</feature>
<evidence type="ECO:0000256" key="2">
    <source>
        <dbReference type="ARBA" id="ARBA00008335"/>
    </source>
</evidence>
<feature type="transmembrane region" description="Helical" evidence="7">
    <location>
        <begin position="408"/>
        <end position="427"/>
    </location>
</feature>